<evidence type="ECO:0000313" key="1">
    <source>
        <dbReference type="EMBL" id="AGA76917.1"/>
    </source>
</evidence>
<protein>
    <submittedName>
        <fullName evidence="1">Uncharacterized protein</fullName>
    </submittedName>
</protein>
<dbReference type="Proteomes" id="UP000010796">
    <property type="component" value="Chromosome"/>
</dbReference>
<keyword evidence="2" id="KW-1185">Reference proteome</keyword>
<dbReference type="KEGG" id="evi:Echvi_0639"/>
<dbReference type="EMBL" id="CP003346">
    <property type="protein sequence ID" value="AGA76917.1"/>
    <property type="molecule type" value="Genomic_DNA"/>
</dbReference>
<gene>
    <name evidence="1" type="ordered locus">Echvi_0639</name>
</gene>
<evidence type="ECO:0000313" key="2">
    <source>
        <dbReference type="Proteomes" id="UP000010796"/>
    </source>
</evidence>
<reference evidence="2" key="1">
    <citation type="submission" date="2012-02" db="EMBL/GenBank/DDBJ databases">
        <title>The complete genome of Echinicola vietnamensis DSM 17526.</title>
        <authorList>
            <person name="Lucas S."/>
            <person name="Copeland A."/>
            <person name="Lapidus A."/>
            <person name="Glavina del Rio T."/>
            <person name="Dalin E."/>
            <person name="Tice H."/>
            <person name="Bruce D."/>
            <person name="Goodwin L."/>
            <person name="Pitluck S."/>
            <person name="Peters L."/>
            <person name="Ovchinnikova G."/>
            <person name="Teshima H."/>
            <person name="Kyrpides N."/>
            <person name="Mavromatis K."/>
            <person name="Ivanova N."/>
            <person name="Brettin T."/>
            <person name="Detter J.C."/>
            <person name="Han C."/>
            <person name="Larimer F."/>
            <person name="Land M."/>
            <person name="Hauser L."/>
            <person name="Markowitz V."/>
            <person name="Cheng J.-F."/>
            <person name="Hugenholtz P."/>
            <person name="Woyke T."/>
            <person name="Wu D."/>
            <person name="Brambilla E."/>
            <person name="Klenk H.-P."/>
            <person name="Eisen J.A."/>
        </authorList>
    </citation>
    <scope>NUCLEOTIDE SEQUENCE [LARGE SCALE GENOMIC DNA]</scope>
    <source>
        <strain evidence="2">DSM 17526 / LMG 23754 / KMM 6221</strain>
    </source>
</reference>
<organism evidence="1 2">
    <name type="scientific">Echinicola vietnamensis (strain DSM 17526 / LMG 23754 / KMM 6221)</name>
    <dbReference type="NCBI Taxonomy" id="926556"/>
    <lineage>
        <taxon>Bacteria</taxon>
        <taxon>Pseudomonadati</taxon>
        <taxon>Bacteroidota</taxon>
        <taxon>Cytophagia</taxon>
        <taxon>Cytophagales</taxon>
        <taxon>Cyclobacteriaceae</taxon>
        <taxon>Echinicola</taxon>
    </lineage>
</organism>
<name>L0FUD9_ECHVK</name>
<dbReference type="AlphaFoldDB" id="L0FUD9"/>
<dbReference type="HOGENOM" id="CLU_2568383_0_0_10"/>
<proteinExistence type="predicted"/>
<accession>L0FUD9</accession>
<sequence length="81" mass="9368">MAYDGSDKKMNTDLQSLMHTICVYPCSSVPLALLREVEERLSSCGFIRRLQNLSCRRHFAPICTWETAVAYGAEWRNRLKE</sequence>